<dbReference type="AlphaFoldDB" id="A0A7C0YB07"/>
<dbReference type="Proteomes" id="UP000886289">
    <property type="component" value="Unassembled WGS sequence"/>
</dbReference>
<gene>
    <name evidence="2" type="ORF">ENG63_08860</name>
</gene>
<evidence type="ECO:0000313" key="2">
    <source>
        <dbReference type="EMBL" id="HDD44952.1"/>
    </source>
</evidence>
<feature type="domain" description="Glycosyltransferase 2-like" evidence="1">
    <location>
        <begin position="4"/>
        <end position="127"/>
    </location>
</feature>
<protein>
    <submittedName>
        <fullName evidence="2">Glycosyltransferase family 2 protein</fullName>
    </submittedName>
</protein>
<dbReference type="CDD" id="cd00761">
    <property type="entry name" value="Glyco_tranf_GTA_type"/>
    <property type="match status" value="1"/>
</dbReference>
<sequence length="341" mass="40401">MKVSIITPTYNHEKFIKDCIESVLAQTYQNWEMIIVDDASSDRTPEIIKNYAEKEKRIKFIRHKENYGPYKLADTYNEALDISQGELIAILEGDDFWPKDKLKRQVKTFSDPNVVMSYGKAIEVGPRGRIIKIWDNFRKRNKEMRNDPIGSFLKIASELKVPSFSVSVIIKASVLKKIGGFVKKDYLPLVDYPTYLKLALEGKFEIVNDQILGYWRRHKNSICINYNKLAEIWEGFSRCFLEFLEEEKNRLKSLGIRFDLNLVKKKHQKIIKSFREKWYLSQGKYCIYFNDWDLAKKYYLESFRKSENLVYRTMGLIGWCCALLKIDILEPFVWIKRKMGW</sequence>
<evidence type="ECO:0000259" key="1">
    <source>
        <dbReference type="Pfam" id="PF00535"/>
    </source>
</evidence>
<dbReference type="EMBL" id="DRBS01000324">
    <property type="protein sequence ID" value="HDD44952.1"/>
    <property type="molecule type" value="Genomic_DNA"/>
</dbReference>
<dbReference type="SUPFAM" id="SSF53448">
    <property type="entry name" value="Nucleotide-diphospho-sugar transferases"/>
    <property type="match status" value="1"/>
</dbReference>
<dbReference type="PANTHER" id="PTHR22916">
    <property type="entry name" value="GLYCOSYLTRANSFERASE"/>
    <property type="match status" value="1"/>
</dbReference>
<name>A0A7C0YB07_DESA2</name>
<dbReference type="PANTHER" id="PTHR22916:SF3">
    <property type="entry name" value="UDP-GLCNAC:BETAGAL BETA-1,3-N-ACETYLGLUCOSAMINYLTRANSFERASE-LIKE PROTEIN 1"/>
    <property type="match status" value="1"/>
</dbReference>
<proteinExistence type="predicted"/>
<comment type="caution">
    <text evidence="2">The sequence shown here is derived from an EMBL/GenBank/DDBJ whole genome shotgun (WGS) entry which is preliminary data.</text>
</comment>
<reference evidence="2" key="1">
    <citation type="journal article" date="2020" name="mSystems">
        <title>Genome- and Community-Level Interaction Insights into Carbon Utilization and Element Cycling Functions of Hydrothermarchaeota in Hydrothermal Sediment.</title>
        <authorList>
            <person name="Zhou Z."/>
            <person name="Liu Y."/>
            <person name="Xu W."/>
            <person name="Pan J."/>
            <person name="Luo Z.H."/>
            <person name="Li M."/>
        </authorList>
    </citation>
    <scope>NUCLEOTIDE SEQUENCE [LARGE SCALE GENOMIC DNA]</scope>
    <source>
        <strain evidence="2">HyVt-233</strain>
    </source>
</reference>
<dbReference type="Pfam" id="PF00535">
    <property type="entry name" value="Glycos_transf_2"/>
    <property type="match status" value="1"/>
</dbReference>
<dbReference type="InterPro" id="IPR001173">
    <property type="entry name" value="Glyco_trans_2-like"/>
</dbReference>
<accession>A0A7C0YB07</accession>
<organism evidence="2">
    <name type="scientific">Desulfofervidus auxilii</name>
    <dbReference type="NCBI Taxonomy" id="1621989"/>
    <lineage>
        <taxon>Bacteria</taxon>
        <taxon>Pseudomonadati</taxon>
        <taxon>Thermodesulfobacteriota</taxon>
        <taxon>Candidatus Desulfofervidia</taxon>
        <taxon>Candidatus Desulfofervidales</taxon>
        <taxon>Candidatus Desulfofervidaceae</taxon>
        <taxon>Candidatus Desulfofervidus</taxon>
    </lineage>
</organism>
<dbReference type="GO" id="GO:0016758">
    <property type="term" value="F:hexosyltransferase activity"/>
    <property type="evidence" value="ECO:0007669"/>
    <property type="project" value="UniProtKB-ARBA"/>
</dbReference>
<dbReference type="Gene3D" id="3.90.550.10">
    <property type="entry name" value="Spore Coat Polysaccharide Biosynthesis Protein SpsA, Chain A"/>
    <property type="match status" value="1"/>
</dbReference>
<dbReference type="InterPro" id="IPR029044">
    <property type="entry name" value="Nucleotide-diphossugar_trans"/>
</dbReference>